<keyword evidence="2" id="KW-1185">Reference proteome</keyword>
<dbReference type="InterPro" id="IPR019647">
    <property type="entry name" value="PhoP_reg_network_YrbL"/>
</dbReference>
<evidence type="ECO:0000313" key="1">
    <source>
        <dbReference type="EMBL" id="WPC74228.1"/>
    </source>
</evidence>
<dbReference type="EMBL" id="CP138203">
    <property type="protein sequence ID" value="WPC74228.1"/>
    <property type="molecule type" value="Genomic_DNA"/>
</dbReference>
<protein>
    <submittedName>
        <fullName evidence="1">YrbL family protein</fullName>
    </submittedName>
</protein>
<proteinExistence type="predicted"/>
<dbReference type="Pfam" id="PF10707">
    <property type="entry name" value="YrbL-PhoP_reg"/>
    <property type="match status" value="1"/>
</dbReference>
<organism evidence="1 2">
    <name type="scientific">Vibrio porteresiae DSM 19223</name>
    <dbReference type="NCBI Taxonomy" id="1123496"/>
    <lineage>
        <taxon>Bacteria</taxon>
        <taxon>Pseudomonadati</taxon>
        <taxon>Pseudomonadota</taxon>
        <taxon>Gammaproteobacteria</taxon>
        <taxon>Vibrionales</taxon>
        <taxon>Vibrionaceae</taxon>
        <taxon>Vibrio</taxon>
    </lineage>
</organism>
<sequence>MIDLTHANIIGKGSERICYQHPEFPDRCIKVRYHQKRRVDESVREYRYARRYLANKEAPVAKPLEWVETNQGPGLVCELVLEQDGSVANNLLTLLDSDISLDMSKIRDAAIRFRDRMLAVPVSVTDLRLQNICLRSNALGEYELILIDGIGFANFIKVGILFPTYTYKQTLKRINRAFQHILTS</sequence>
<accession>A0ABZ0QCP8</accession>
<dbReference type="RefSeq" id="WP_261894309.1">
    <property type="nucleotide sequence ID" value="NZ_AP024895.1"/>
</dbReference>
<gene>
    <name evidence="1" type="ORF">R8Z52_02910</name>
</gene>
<evidence type="ECO:0000313" key="2">
    <source>
        <dbReference type="Proteomes" id="UP001304071"/>
    </source>
</evidence>
<name>A0ABZ0QCP8_9VIBR</name>
<dbReference type="Proteomes" id="UP001304071">
    <property type="component" value="Chromosome 1"/>
</dbReference>
<reference evidence="1 2" key="1">
    <citation type="submission" date="2023-11" db="EMBL/GenBank/DDBJ databases">
        <title>Plant-associative lifestyle of Vibrio porteresiae and its evolutionary dynamics.</title>
        <authorList>
            <person name="Rameshkumar N."/>
            <person name="Kirti K."/>
        </authorList>
    </citation>
    <scope>NUCLEOTIDE SEQUENCE [LARGE SCALE GENOMIC DNA]</scope>
    <source>
        <strain evidence="1 2">MSSRF30</strain>
    </source>
</reference>